<accession>A0A1F4TQ93</accession>
<dbReference type="AlphaFoldDB" id="A0A1F4TQ93"/>
<comment type="caution">
    <text evidence="1">The sequence shown here is derived from an EMBL/GenBank/DDBJ whole genome shotgun (WGS) entry which is preliminary data.</text>
</comment>
<reference evidence="1 2" key="1">
    <citation type="journal article" date="2016" name="Nat. Commun.">
        <title>Thousands of microbial genomes shed light on interconnected biogeochemical processes in an aquifer system.</title>
        <authorList>
            <person name="Anantharaman K."/>
            <person name="Brown C.T."/>
            <person name="Hug L.A."/>
            <person name="Sharon I."/>
            <person name="Castelle C.J."/>
            <person name="Probst A.J."/>
            <person name="Thomas B.C."/>
            <person name="Singh A."/>
            <person name="Wilkins M.J."/>
            <person name="Karaoz U."/>
            <person name="Brodie E.L."/>
            <person name="Williams K.H."/>
            <person name="Hubbard S.S."/>
            <person name="Banfield J.F."/>
        </authorList>
    </citation>
    <scope>NUCLEOTIDE SEQUENCE [LARGE SCALE GENOMIC DNA]</scope>
</reference>
<gene>
    <name evidence="1" type="ORF">A2462_05480</name>
</gene>
<evidence type="ECO:0000313" key="2">
    <source>
        <dbReference type="Proteomes" id="UP000177309"/>
    </source>
</evidence>
<organism evidence="1 2">
    <name type="scientific">candidate division WOR-1 bacterium RIFOXYC2_FULL_41_25</name>
    <dbReference type="NCBI Taxonomy" id="1802586"/>
    <lineage>
        <taxon>Bacteria</taxon>
        <taxon>Bacillati</taxon>
        <taxon>Saganbacteria</taxon>
    </lineage>
</organism>
<dbReference type="Proteomes" id="UP000177309">
    <property type="component" value="Unassembled WGS sequence"/>
</dbReference>
<protein>
    <submittedName>
        <fullName evidence="1">Uncharacterized protein</fullName>
    </submittedName>
</protein>
<evidence type="ECO:0000313" key="1">
    <source>
        <dbReference type="EMBL" id="OGC34836.1"/>
    </source>
</evidence>
<dbReference type="EMBL" id="MEUI01000012">
    <property type="protein sequence ID" value="OGC34836.1"/>
    <property type="molecule type" value="Genomic_DNA"/>
</dbReference>
<proteinExistence type="predicted"/>
<sequence length="65" mass="6695">MVSVRAPRLVTQRVVGSYLVSVGGKGKNGAGKAVQVEVVAGSRPGRFDAPKFAALNAVFQKPAQA</sequence>
<name>A0A1F4TQ93_UNCSA</name>